<proteinExistence type="predicted"/>
<gene>
    <name evidence="1" type="ORF">SPARVUS_LOCUS1276609</name>
</gene>
<keyword evidence="2" id="KW-1185">Reference proteome</keyword>
<dbReference type="EMBL" id="CATNWA010000673">
    <property type="protein sequence ID" value="CAI9537741.1"/>
    <property type="molecule type" value="Genomic_DNA"/>
</dbReference>
<sequence length="103" mass="10862">MTLAIPSNYVCSDSHLVPELGLNQLPSKHPNPGKACIPHTGASCLQTYLHAPAVLLSGPPTSTPTGDLCNFGPDSRCPTLRGVRNLIAREALSPLASITRYVT</sequence>
<protein>
    <submittedName>
        <fullName evidence="1">Uncharacterized protein</fullName>
    </submittedName>
</protein>
<name>A0ABN9AT73_9NEOB</name>
<reference evidence="1" key="1">
    <citation type="submission" date="2023-05" db="EMBL/GenBank/DDBJ databases">
        <authorList>
            <person name="Stuckert A."/>
        </authorList>
    </citation>
    <scope>NUCLEOTIDE SEQUENCE</scope>
</reference>
<organism evidence="1 2">
    <name type="scientific">Staurois parvus</name>
    <dbReference type="NCBI Taxonomy" id="386267"/>
    <lineage>
        <taxon>Eukaryota</taxon>
        <taxon>Metazoa</taxon>
        <taxon>Chordata</taxon>
        <taxon>Craniata</taxon>
        <taxon>Vertebrata</taxon>
        <taxon>Euteleostomi</taxon>
        <taxon>Amphibia</taxon>
        <taxon>Batrachia</taxon>
        <taxon>Anura</taxon>
        <taxon>Neobatrachia</taxon>
        <taxon>Ranoidea</taxon>
        <taxon>Ranidae</taxon>
        <taxon>Staurois</taxon>
    </lineage>
</organism>
<dbReference type="Proteomes" id="UP001162483">
    <property type="component" value="Unassembled WGS sequence"/>
</dbReference>
<accession>A0ABN9AT73</accession>
<evidence type="ECO:0000313" key="2">
    <source>
        <dbReference type="Proteomes" id="UP001162483"/>
    </source>
</evidence>
<evidence type="ECO:0000313" key="1">
    <source>
        <dbReference type="EMBL" id="CAI9537741.1"/>
    </source>
</evidence>
<comment type="caution">
    <text evidence="1">The sequence shown here is derived from an EMBL/GenBank/DDBJ whole genome shotgun (WGS) entry which is preliminary data.</text>
</comment>
<feature type="non-terminal residue" evidence="1">
    <location>
        <position position="103"/>
    </location>
</feature>